<evidence type="ECO:0000256" key="7">
    <source>
        <dbReference type="ARBA" id="ARBA00022989"/>
    </source>
</evidence>
<evidence type="ECO:0000256" key="8">
    <source>
        <dbReference type="ARBA" id="ARBA00023136"/>
    </source>
</evidence>
<evidence type="ECO:0000313" key="11">
    <source>
        <dbReference type="EMBL" id="AJP74668.1"/>
    </source>
</evidence>
<comment type="subcellular location">
    <subcellularLocation>
        <location evidence="1">Cell membrane</location>
        <topology evidence="1">Multi-pass membrane protein</topology>
    </subcellularLocation>
</comment>
<dbReference type="InterPro" id="IPR002898">
    <property type="entry name" value="MotA_ExbB_proton_chnl"/>
</dbReference>
<keyword evidence="7 9" id="KW-1133">Transmembrane helix</keyword>
<dbReference type="PANTHER" id="PTHR30433">
    <property type="entry name" value="CHEMOTAXIS PROTEIN MOTA"/>
    <property type="match status" value="1"/>
</dbReference>
<evidence type="ECO:0000256" key="3">
    <source>
        <dbReference type="ARBA" id="ARBA00022448"/>
    </source>
</evidence>
<evidence type="ECO:0000256" key="9">
    <source>
        <dbReference type="SAM" id="Phobius"/>
    </source>
</evidence>
<evidence type="ECO:0000256" key="4">
    <source>
        <dbReference type="ARBA" id="ARBA00022475"/>
    </source>
</evidence>
<reference evidence="11 12" key="1">
    <citation type="journal article" date="2015" name="Int. J. Syst. Evol. Microbiol.">
        <title>Sphingomonas hengshuiensis sp. nov., isolated from lake wetland.</title>
        <authorList>
            <person name="Wei S."/>
            <person name="Wang T."/>
            <person name="Liu H."/>
            <person name="Zhang C."/>
            <person name="Guo J."/>
            <person name="Wang Q."/>
            <person name="Liang K."/>
            <person name="Zhang Z."/>
        </authorList>
    </citation>
    <scope>NUCLEOTIDE SEQUENCE [LARGE SCALE GENOMIC DNA]</scope>
    <source>
        <strain evidence="11 12">WHSC-8</strain>
    </source>
</reference>
<evidence type="ECO:0000256" key="6">
    <source>
        <dbReference type="ARBA" id="ARBA00022779"/>
    </source>
</evidence>
<keyword evidence="6" id="KW-0283">Flagellar rotation</keyword>
<feature type="transmembrane region" description="Helical" evidence="9">
    <location>
        <begin position="118"/>
        <end position="143"/>
    </location>
</feature>
<comment type="similarity">
    <text evidence="2">Belongs to the MotA family.</text>
</comment>
<dbReference type="GO" id="GO:0006935">
    <property type="term" value="P:chemotaxis"/>
    <property type="evidence" value="ECO:0007669"/>
    <property type="project" value="InterPro"/>
</dbReference>
<dbReference type="GO" id="GO:0005886">
    <property type="term" value="C:plasma membrane"/>
    <property type="evidence" value="ECO:0007669"/>
    <property type="project" value="UniProtKB-SubCell"/>
</dbReference>
<dbReference type="PANTHER" id="PTHR30433:SF2">
    <property type="entry name" value="MOTILITY PROTEIN A"/>
    <property type="match status" value="1"/>
</dbReference>
<dbReference type="EMBL" id="CP010836">
    <property type="protein sequence ID" value="AJP74668.1"/>
    <property type="molecule type" value="Genomic_DNA"/>
</dbReference>
<keyword evidence="12" id="KW-1185">Reference proteome</keyword>
<proteinExistence type="inferred from homology"/>
<accession>A0A7U5BG72</accession>
<dbReference type="OrthoDB" id="9806929at2"/>
<evidence type="ECO:0000256" key="2">
    <source>
        <dbReference type="ARBA" id="ARBA00008038"/>
    </source>
</evidence>
<gene>
    <name evidence="11" type="ORF">TS85_19585</name>
</gene>
<keyword evidence="5 9" id="KW-0812">Transmembrane</keyword>
<dbReference type="Proteomes" id="UP000032300">
    <property type="component" value="Chromosome"/>
</dbReference>
<name>A0A7U5BG72_9SPHN</name>
<dbReference type="GO" id="GO:0071978">
    <property type="term" value="P:bacterial-type flagellum-dependent swarming motility"/>
    <property type="evidence" value="ECO:0007669"/>
    <property type="project" value="InterPro"/>
</dbReference>
<keyword evidence="3" id="KW-0813">Transport</keyword>
<evidence type="ECO:0000256" key="5">
    <source>
        <dbReference type="ARBA" id="ARBA00022692"/>
    </source>
</evidence>
<dbReference type="RefSeq" id="WP_044336676.1">
    <property type="nucleotide sequence ID" value="NZ_CP010836.1"/>
</dbReference>
<reference evidence="11 12" key="2">
    <citation type="submission" date="2015-02" db="EMBL/GenBank/DDBJ databases">
        <title>The complete genome of Sphingomonas hengshuiensis sp. WHSC-8 isolated from soil of Hengshui Lake.</title>
        <authorList>
            <person name="Wei S."/>
            <person name="Guo J."/>
            <person name="Su C."/>
            <person name="Wu R."/>
            <person name="Zhang Z."/>
            <person name="Liang K."/>
            <person name="Li H."/>
            <person name="Wang T."/>
            <person name="Liu H."/>
            <person name="Zhang C."/>
            <person name="Li Z."/>
            <person name="Wang Q."/>
            <person name="Meng J."/>
        </authorList>
    </citation>
    <scope>NUCLEOTIDE SEQUENCE [LARGE SCALE GENOMIC DNA]</scope>
    <source>
        <strain evidence="11 12">WHSC-8</strain>
    </source>
</reference>
<keyword evidence="8 9" id="KW-0472">Membrane</keyword>
<sequence length="221" mass="23299">MIALPALAPFLDPVAIGIVGGGTVLAVVLRTPASDLVRGLSALRVLFRRRFDAAPLVEQANALTRIARRHGLIALDRTVIADPDIAAAVAEIVDGADGEAVATLLRQRRIARFERHRAAADMWTCAAESAPAMGMVGTLVGLVQMFTAMRDPAAIGGAMAVALLATLYGALLASLVALPVAARLRRSARIEAQERARIDPPLIALAAIEPRVRRELREAAA</sequence>
<dbReference type="KEGG" id="sphi:TS85_19585"/>
<evidence type="ECO:0000313" key="12">
    <source>
        <dbReference type="Proteomes" id="UP000032300"/>
    </source>
</evidence>
<feature type="transmembrane region" description="Helical" evidence="9">
    <location>
        <begin position="6"/>
        <end position="29"/>
    </location>
</feature>
<feature type="transmembrane region" description="Helical" evidence="9">
    <location>
        <begin position="155"/>
        <end position="181"/>
    </location>
</feature>
<protein>
    <submittedName>
        <fullName evidence="11">Biopolymer transporter ExbB</fullName>
    </submittedName>
</protein>
<organism evidence="11 12">
    <name type="scientific">Sphingomonas hengshuiensis</name>
    <dbReference type="NCBI Taxonomy" id="1609977"/>
    <lineage>
        <taxon>Bacteria</taxon>
        <taxon>Pseudomonadati</taxon>
        <taxon>Pseudomonadota</taxon>
        <taxon>Alphaproteobacteria</taxon>
        <taxon>Sphingomonadales</taxon>
        <taxon>Sphingomonadaceae</taxon>
        <taxon>Sphingomonas</taxon>
    </lineage>
</organism>
<evidence type="ECO:0000259" key="10">
    <source>
        <dbReference type="Pfam" id="PF01618"/>
    </source>
</evidence>
<dbReference type="InterPro" id="IPR000540">
    <property type="entry name" value="Flag_MotA_CS"/>
</dbReference>
<dbReference type="InterPro" id="IPR047055">
    <property type="entry name" value="MotA-like"/>
</dbReference>
<dbReference type="PROSITE" id="PS01307">
    <property type="entry name" value="MOTA"/>
    <property type="match status" value="1"/>
</dbReference>
<evidence type="ECO:0000256" key="1">
    <source>
        <dbReference type="ARBA" id="ARBA00004651"/>
    </source>
</evidence>
<keyword evidence="4" id="KW-1003">Cell membrane</keyword>
<feature type="domain" description="MotA/TolQ/ExbB proton channel" evidence="10">
    <location>
        <begin position="84"/>
        <end position="194"/>
    </location>
</feature>
<dbReference type="AlphaFoldDB" id="A0A7U5BG72"/>
<dbReference type="Pfam" id="PF01618">
    <property type="entry name" value="MotA_ExbB"/>
    <property type="match status" value="1"/>
</dbReference>